<evidence type="ECO:0000256" key="3">
    <source>
        <dbReference type="ARBA" id="ARBA00001941"/>
    </source>
</evidence>
<dbReference type="GO" id="GO:0004750">
    <property type="term" value="F:D-ribulose-phosphate 3-epimerase activity"/>
    <property type="evidence" value="ECO:0007669"/>
    <property type="project" value="UniProtKB-UniRule"/>
</dbReference>
<evidence type="ECO:0000256" key="2">
    <source>
        <dbReference type="ARBA" id="ARBA00001936"/>
    </source>
</evidence>
<dbReference type="AlphaFoldDB" id="A0A5D3YLK6"/>
<protein>
    <recommendedName>
        <fullName evidence="7 10">Ribulose-phosphate 3-epimerase</fullName>
        <ecNumber evidence="7 10">5.1.3.1</ecNumber>
    </recommendedName>
</protein>
<evidence type="ECO:0000256" key="14">
    <source>
        <dbReference type="PIRSR" id="PIRSR001461-3"/>
    </source>
</evidence>
<sequence length="228" mass="24790">MDFELPIIAPSILAADFSKLGEQIEECNAAGVRWIHCDIMDGHFVPNISYGPSIVEDANHCTDAFLDVHLMIENPDQYIEAFVDAGADQITVHQEACPHLHRTIQNIHQYGITAGVAINPGTSLQSITPVLNELDLVLVMSVNPGFGGQSFIPATLQRLQDLRNMRKEKGAGFLIEVDGGVKPDNITNITHSGADVLVAGSAVFKAQNIAERIKRLNEKAQKGKETVV</sequence>
<dbReference type="SUPFAM" id="SSF51366">
    <property type="entry name" value="Ribulose-phoshate binding barrel"/>
    <property type="match status" value="1"/>
</dbReference>
<evidence type="ECO:0000256" key="1">
    <source>
        <dbReference type="ARBA" id="ARBA00001782"/>
    </source>
</evidence>
<dbReference type="PANTHER" id="PTHR11749">
    <property type="entry name" value="RIBULOSE-5-PHOSPHATE-3-EPIMERASE"/>
    <property type="match status" value="1"/>
</dbReference>
<keyword evidence="13" id="KW-0862">Zinc</keyword>
<reference evidence="15 16" key="1">
    <citation type="submission" date="2019-07" db="EMBL/GenBank/DDBJ databases">
        <title>Genomic Encyclopedia of Archaeal and Bacterial Type Strains, Phase II (KMG-II): from individual species to whole genera.</title>
        <authorList>
            <person name="Goeker M."/>
        </authorList>
    </citation>
    <scope>NUCLEOTIDE SEQUENCE [LARGE SCALE GENOMIC DNA]</scope>
    <source>
        <strain evidence="15 16">DSM 21935</strain>
    </source>
</reference>
<proteinExistence type="inferred from homology"/>
<comment type="cofactor">
    <cofactor evidence="4">
        <name>Zn(2+)</name>
        <dbReference type="ChEBI" id="CHEBI:29105"/>
    </cofactor>
</comment>
<comment type="catalytic activity">
    <reaction evidence="1 10 11">
        <text>D-ribulose 5-phosphate = D-xylulose 5-phosphate</text>
        <dbReference type="Rhea" id="RHEA:13677"/>
        <dbReference type="ChEBI" id="CHEBI:57737"/>
        <dbReference type="ChEBI" id="CHEBI:58121"/>
        <dbReference type="EC" id="5.1.3.1"/>
    </reaction>
</comment>
<evidence type="ECO:0000256" key="4">
    <source>
        <dbReference type="ARBA" id="ARBA00001947"/>
    </source>
</evidence>
<evidence type="ECO:0000256" key="6">
    <source>
        <dbReference type="ARBA" id="ARBA00009541"/>
    </source>
</evidence>
<dbReference type="CDD" id="cd00429">
    <property type="entry name" value="RPE"/>
    <property type="match status" value="1"/>
</dbReference>
<keyword evidence="10 11" id="KW-0119">Carbohydrate metabolism</keyword>
<dbReference type="InterPro" id="IPR000056">
    <property type="entry name" value="Ribul_P_3_epim-like"/>
</dbReference>
<comment type="cofactor">
    <cofactor evidence="10 13">
        <name>a divalent metal cation</name>
        <dbReference type="ChEBI" id="CHEBI:60240"/>
    </cofactor>
    <text evidence="10 13">Binds 1 divalent metal cation per subunit.</text>
</comment>
<dbReference type="NCBIfam" id="NF004076">
    <property type="entry name" value="PRK05581.1-4"/>
    <property type="match status" value="1"/>
</dbReference>
<feature type="active site" description="Proton acceptor" evidence="10 12">
    <location>
        <position position="38"/>
    </location>
</feature>
<feature type="binding site" evidence="10">
    <location>
        <begin position="178"/>
        <end position="180"/>
    </location>
    <ligand>
        <name>substrate</name>
    </ligand>
</feature>
<dbReference type="PROSITE" id="PS01086">
    <property type="entry name" value="RIBUL_P_3_EPIMER_2"/>
    <property type="match status" value="1"/>
</dbReference>
<comment type="caution">
    <text evidence="15">The sequence shown here is derived from an EMBL/GenBank/DDBJ whole genome shotgun (WGS) entry which is preliminary data.</text>
</comment>
<gene>
    <name evidence="10" type="primary">rpe</name>
    <name evidence="15" type="ORF">LX73_0049</name>
</gene>
<feature type="binding site" evidence="14">
    <location>
        <position position="180"/>
    </location>
    <ligand>
        <name>substrate</name>
    </ligand>
</feature>
<keyword evidence="16" id="KW-1185">Reference proteome</keyword>
<feature type="active site" description="Proton donor" evidence="10 12">
    <location>
        <position position="178"/>
    </location>
</feature>
<comment type="cofactor">
    <cofactor evidence="2">
        <name>Mn(2+)</name>
        <dbReference type="ChEBI" id="CHEBI:29035"/>
    </cofactor>
</comment>
<feature type="binding site" evidence="10 14">
    <location>
        <position position="11"/>
    </location>
    <ligand>
        <name>substrate</name>
    </ligand>
</feature>
<evidence type="ECO:0000256" key="9">
    <source>
        <dbReference type="ARBA" id="ARBA00023235"/>
    </source>
</evidence>
<comment type="cofactor">
    <cofactor evidence="5">
        <name>Fe(2+)</name>
        <dbReference type="ChEBI" id="CHEBI:29033"/>
    </cofactor>
</comment>
<evidence type="ECO:0000256" key="12">
    <source>
        <dbReference type="PIRSR" id="PIRSR001461-1"/>
    </source>
</evidence>
<dbReference type="Pfam" id="PF00834">
    <property type="entry name" value="Ribul_P_3_epim"/>
    <property type="match status" value="1"/>
</dbReference>
<feature type="binding site" evidence="10 13">
    <location>
        <position position="69"/>
    </location>
    <ligand>
        <name>a divalent metal cation</name>
        <dbReference type="ChEBI" id="CHEBI:60240"/>
    </ligand>
</feature>
<feature type="binding site" evidence="10 13">
    <location>
        <position position="38"/>
    </location>
    <ligand>
        <name>a divalent metal cation</name>
        <dbReference type="ChEBI" id="CHEBI:60240"/>
    </ligand>
</feature>
<evidence type="ECO:0000313" key="15">
    <source>
        <dbReference type="EMBL" id="TYP94760.1"/>
    </source>
</evidence>
<comment type="similarity">
    <text evidence="6 10 11">Belongs to the ribulose-phosphate 3-epimerase family.</text>
</comment>
<dbReference type="NCBIfam" id="TIGR01163">
    <property type="entry name" value="rpe"/>
    <property type="match status" value="1"/>
</dbReference>
<dbReference type="FunFam" id="3.20.20.70:FF:000004">
    <property type="entry name" value="Ribulose-phosphate 3-epimerase"/>
    <property type="match status" value="1"/>
</dbReference>
<dbReference type="PIRSF" id="PIRSF001461">
    <property type="entry name" value="RPE"/>
    <property type="match status" value="1"/>
</dbReference>
<feature type="binding site" evidence="10 14">
    <location>
        <position position="69"/>
    </location>
    <ligand>
        <name>substrate</name>
    </ligand>
</feature>
<dbReference type="InterPro" id="IPR026019">
    <property type="entry name" value="Ribul_P_3_epim"/>
</dbReference>
<evidence type="ECO:0000256" key="7">
    <source>
        <dbReference type="ARBA" id="ARBA00013188"/>
    </source>
</evidence>
<dbReference type="Proteomes" id="UP000324595">
    <property type="component" value="Unassembled WGS sequence"/>
</dbReference>
<name>A0A5D3YLK6_9BACT</name>
<comment type="cofactor">
    <cofactor evidence="3">
        <name>Co(2+)</name>
        <dbReference type="ChEBI" id="CHEBI:48828"/>
    </cofactor>
</comment>
<feature type="binding site" evidence="10 14">
    <location>
        <begin position="145"/>
        <end position="148"/>
    </location>
    <ligand>
        <name>substrate</name>
    </ligand>
</feature>
<feature type="binding site" evidence="10 13">
    <location>
        <position position="36"/>
    </location>
    <ligand>
        <name>a divalent metal cation</name>
        <dbReference type="ChEBI" id="CHEBI:60240"/>
    </ligand>
</feature>
<dbReference type="GO" id="GO:0019323">
    <property type="term" value="P:pentose catabolic process"/>
    <property type="evidence" value="ECO:0007669"/>
    <property type="project" value="UniProtKB-UniRule"/>
</dbReference>
<evidence type="ECO:0000313" key="16">
    <source>
        <dbReference type="Proteomes" id="UP000324595"/>
    </source>
</evidence>
<keyword evidence="8 10" id="KW-0479">Metal-binding</keyword>
<comment type="function">
    <text evidence="10">Catalyzes the reversible epimerization of D-ribulose 5-phosphate to D-xylulose 5-phosphate.</text>
</comment>
<evidence type="ECO:0000256" key="5">
    <source>
        <dbReference type="ARBA" id="ARBA00001954"/>
    </source>
</evidence>
<evidence type="ECO:0000256" key="13">
    <source>
        <dbReference type="PIRSR" id="PIRSR001461-2"/>
    </source>
</evidence>
<evidence type="ECO:0000256" key="11">
    <source>
        <dbReference type="PIRNR" id="PIRNR001461"/>
    </source>
</evidence>
<evidence type="ECO:0000256" key="8">
    <source>
        <dbReference type="ARBA" id="ARBA00022723"/>
    </source>
</evidence>
<organism evidence="15 16">
    <name type="scientific">Fodinibius salinus</name>
    <dbReference type="NCBI Taxonomy" id="860790"/>
    <lineage>
        <taxon>Bacteria</taxon>
        <taxon>Pseudomonadati</taxon>
        <taxon>Balneolota</taxon>
        <taxon>Balneolia</taxon>
        <taxon>Balneolales</taxon>
        <taxon>Balneolaceae</taxon>
        <taxon>Fodinibius</taxon>
    </lineage>
</organism>
<dbReference type="EMBL" id="VNHY01000001">
    <property type="protein sequence ID" value="TYP94760.1"/>
    <property type="molecule type" value="Genomic_DNA"/>
</dbReference>
<keyword evidence="9 10" id="KW-0413">Isomerase</keyword>
<dbReference type="InterPro" id="IPR011060">
    <property type="entry name" value="RibuloseP-bd_barrel"/>
</dbReference>
<dbReference type="HAMAP" id="MF_02227">
    <property type="entry name" value="RPE"/>
    <property type="match status" value="1"/>
</dbReference>
<dbReference type="EC" id="5.1.3.1" evidence="7 10"/>
<dbReference type="Gene3D" id="3.20.20.70">
    <property type="entry name" value="Aldolase class I"/>
    <property type="match status" value="1"/>
</dbReference>
<dbReference type="GO" id="GO:0005737">
    <property type="term" value="C:cytoplasm"/>
    <property type="evidence" value="ECO:0007669"/>
    <property type="project" value="UniProtKB-ARBA"/>
</dbReference>
<keyword evidence="13" id="KW-0464">Manganese</keyword>
<evidence type="ECO:0000256" key="10">
    <source>
        <dbReference type="HAMAP-Rule" id="MF_02227"/>
    </source>
</evidence>
<dbReference type="GO" id="GO:0006098">
    <property type="term" value="P:pentose-phosphate shunt"/>
    <property type="evidence" value="ECO:0007669"/>
    <property type="project" value="UniProtKB-UniRule"/>
</dbReference>
<dbReference type="RefSeq" id="WP_148897462.1">
    <property type="nucleotide sequence ID" value="NZ_VNHY01000001.1"/>
</dbReference>
<dbReference type="OrthoDB" id="1645589at2"/>
<feature type="binding site" evidence="10 14">
    <location>
        <begin position="200"/>
        <end position="201"/>
    </location>
    <ligand>
        <name>substrate</name>
    </ligand>
</feature>
<feature type="binding site" evidence="10 13">
    <location>
        <position position="178"/>
    </location>
    <ligand>
        <name>a divalent metal cation</name>
        <dbReference type="ChEBI" id="CHEBI:60240"/>
    </ligand>
</feature>
<keyword evidence="13" id="KW-0170">Cobalt</keyword>
<dbReference type="InterPro" id="IPR013785">
    <property type="entry name" value="Aldolase_TIM"/>
</dbReference>
<dbReference type="GO" id="GO:0046872">
    <property type="term" value="F:metal ion binding"/>
    <property type="evidence" value="ECO:0007669"/>
    <property type="project" value="UniProtKB-UniRule"/>
</dbReference>
<accession>A0A5D3YLK6</accession>
<comment type="pathway">
    <text evidence="10">Carbohydrate degradation.</text>
</comment>